<protein>
    <recommendedName>
        <fullName evidence="1">F-box domain-containing protein</fullName>
    </recommendedName>
</protein>
<dbReference type="OrthoDB" id="3088032at2759"/>
<dbReference type="AlphaFoldDB" id="A0A8H5AV50"/>
<dbReference type="EMBL" id="JAACJK010000226">
    <property type="protein sequence ID" value="KAF5311403.1"/>
    <property type="molecule type" value="Genomic_DNA"/>
</dbReference>
<organism evidence="2 3">
    <name type="scientific">Ephemerocybe angulata</name>
    <dbReference type="NCBI Taxonomy" id="980116"/>
    <lineage>
        <taxon>Eukaryota</taxon>
        <taxon>Fungi</taxon>
        <taxon>Dikarya</taxon>
        <taxon>Basidiomycota</taxon>
        <taxon>Agaricomycotina</taxon>
        <taxon>Agaricomycetes</taxon>
        <taxon>Agaricomycetidae</taxon>
        <taxon>Agaricales</taxon>
        <taxon>Agaricineae</taxon>
        <taxon>Psathyrellaceae</taxon>
        <taxon>Ephemerocybe</taxon>
    </lineage>
</organism>
<evidence type="ECO:0000313" key="3">
    <source>
        <dbReference type="Proteomes" id="UP000541558"/>
    </source>
</evidence>
<comment type="caution">
    <text evidence="2">The sequence shown here is derived from an EMBL/GenBank/DDBJ whole genome shotgun (WGS) entry which is preliminary data.</text>
</comment>
<feature type="domain" description="F-box" evidence="1">
    <location>
        <begin position="61"/>
        <end position="113"/>
    </location>
</feature>
<gene>
    <name evidence="2" type="ORF">D9611_011596</name>
</gene>
<name>A0A8H5AV50_9AGAR</name>
<accession>A0A8H5AV50</accession>
<sequence>MSKAKALDRFLSNNDLPGPQELHELKVTLASVSRHIDDVYEDLAGLERIRSLIRTVCSPIRRMPTELLGRIFSMALEMPLDRRGRCDLTSFSLVCRAWRLASLGARSLWSGVVISSCECFEHGFDEVDHMHDEEEYEKMVEWFARAGGTPKTLEYRLSGTSCHCSKGMRCTISHPMVERLIREGPPLARFSLQASSIGCLKSWSIFTELASTKVQAAWVSLHSFSLSFIDSEDHLWDDDDGNTPSVFSLLPNFSSFDLRLPKRDMAFDEREDSLNAMIGIPDDVLGRIRMLSIALDWEGCQLFHILPRSTSLTNLTINLAGSKLFTGPRGPLDPFPRSPITLPNLRKFILLKGDFGIFDVLRTPSLEILDVEVVGASVGSQAELERLRRFIEVSALSKVLRDLSIRGMVGDAGVVDLSLPVLSSLEVLELDSPYVSSYYLGDPVEVSTQGHPRRRHPSLIQLRLMNIRRSEDTLVSELRFLENRKMGYTPCIIAIRFYEEPRFSEAELKVRAAKAIPDFAFVNVYPFSEL</sequence>
<dbReference type="Pfam" id="PF12937">
    <property type="entry name" value="F-box-like"/>
    <property type="match status" value="1"/>
</dbReference>
<dbReference type="Gene3D" id="1.20.1280.50">
    <property type="match status" value="1"/>
</dbReference>
<evidence type="ECO:0000313" key="2">
    <source>
        <dbReference type="EMBL" id="KAF5311403.1"/>
    </source>
</evidence>
<dbReference type="CDD" id="cd09917">
    <property type="entry name" value="F-box_SF"/>
    <property type="match status" value="1"/>
</dbReference>
<reference evidence="2 3" key="1">
    <citation type="journal article" date="2020" name="ISME J.">
        <title>Uncovering the hidden diversity of litter-decomposition mechanisms in mushroom-forming fungi.</title>
        <authorList>
            <person name="Floudas D."/>
            <person name="Bentzer J."/>
            <person name="Ahren D."/>
            <person name="Johansson T."/>
            <person name="Persson P."/>
            <person name="Tunlid A."/>
        </authorList>
    </citation>
    <scope>NUCLEOTIDE SEQUENCE [LARGE SCALE GENOMIC DNA]</scope>
    <source>
        <strain evidence="2 3">CBS 175.51</strain>
    </source>
</reference>
<dbReference type="Proteomes" id="UP000541558">
    <property type="component" value="Unassembled WGS sequence"/>
</dbReference>
<keyword evidence="3" id="KW-1185">Reference proteome</keyword>
<proteinExistence type="predicted"/>
<evidence type="ECO:0000259" key="1">
    <source>
        <dbReference type="Pfam" id="PF12937"/>
    </source>
</evidence>
<dbReference type="InterPro" id="IPR001810">
    <property type="entry name" value="F-box_dom"/>
</dbReference>